<dbReference type="AlphaFoldDB" id="A0A9D2E4K5"/>
<feature type="signal peptide" evidence="5">
    <location>
        <begin position="1"/>
        <end position="18"/>
    </location>
</feature>
<reference evidence="7" key="2">
    <citation type="submission" date="2021-04" db="EMBL/GenBank/DDBJ databases">
        <authorList>
            <person name="Gilroy R."/>
        </authorList>
    </citation>
    <scope>NUCLEOTIDE SEQUENCE</scope>
    <source>
        <strain evidence="7">ChiGjej4B4-18154</strain>
    </source>
</reference>
<comment type="subcellular location">
    <subcellularLocation>
        <location evidence="1">Periplasm</location>
    </subcellularLocation>
</comment>
<feature type="region of interest" description="Disordered" evidence="4">
    <location>
        <begin position="24"/>
        <end position="47"/>
    </location>
</feature>
<keyword evidence="3 5" id="KW-0732">Signal</keyword>
<evidence type="ECO:0000256" key="1">
    <source>
        <dbReference type="ARBA" id="ARBA00004418"/>
    </source>
</evidence>
<accession>A0A9D2E4K5</accession>
<dbReference type="InterPro" id="IPR015168">
    <property type="entry name" value="SsuA/THI5"/>
</dbReference>
<feature type="domain" description="SsuA/THI5-like" evidence="6">
    <location>
        <begin position="71"/>
        <end position="272"/>
    </location>
</feature>
<dbReference type="GO" id="GO:0042597">
    <property type="term" value="C:periplasmic space"/>
    <property type="evidence" value="ECO:0007669"/>
    <property type="project" value="UniProtKB-SubCell"/>
</dbReference>
<protein>
    <submittedName>
        <fullName evidence="7">ABC transporter substrate-binding protein</fullName>
    </submittedName>
</protein>
<dbReference type="Pfam" id="PF09084">
    <property type="entry name" value="NMT1"/>
    <property type="match status" value="1"/>
</dbReference>
<dbReference type="PANTHER" id="PTHR30024:SF47">
    <property type="entry name" value="TAURINE-BINDING PERIPLASMIC PROTEIN"/>
    <property type="match status" value="1"/>
</dbReference>
<evidence type="ECO:0000259" key="6">
    <source>
        <dbReference type="Pfam" id="PF09084"/>
    </source>
</evidence>
<dbReference type="Proteomes" id="UP000824035">
    <property type="component" value="Unassembled WGS sequence"/>
</dbReference>
<proteinExistence type="inferred from homology"/>
<dbReference type="PANTHER" id="PTHR30024">
    <property type="entry name" value="ALIPHATIC SULFONATES-BINDING PROTEIN-RELATED"/>
    <property type="match status" value="1"/>
</dbReference>
<sequence>MKKLLSLALAGVMALSLAACGSTPSSTPASTPASEPASASTPASEPAEEFETVDLRVAYMPNMGSNSLLATALNMGYFEEMGLNVTLTEFQGGPAEIAAMASGDIDISQIGHGAHALCIEGQAKIFHLDCTSLADAVVANTEKGINSIADLKGKTIGVSSGTSAEIILNLALASAGLTQDDVTLTEMDANGMVTAMVSGGVDACATWSPSTMTIANALGDKALTLATNNDYVDQVTFPSSFITTEKFANENHDVLVRFSRALLKAQDYRAANIEEVAKWVAKQCKADEQTMLDCVGEGNWLTGEFVANGLTDGTVKSYYENQQKVFIDAGRITEEVPVEDYVLFDVMQEAVDATYGA</sequence>
<evidence type="ECO:0000256" key="3">
    <source>
        <dbReference type="ARBA" id="ARBA00022729"/>
    </source>
</evidence>
<evidence type="ECO:0000256" key="4">
    <source>
        <dbReference type="SAM" id="MobiDB-lite"/>
    </source>
</evidence>
<dbReference type="SUPFAM" id="SSF53850">
    <property type="entry name" value="Periplasmic binding protein-like II"/>
    <property type="match status" value="1"/>
</dbReference>
<name>A0A9D2E4K5_9FIRM</name>
<comment type="caution">
    <text evidence="7">The sequence shown here is derived from an EMBL/GenBank/DDBJ whole genome shotgun (WGS) entry which is preliminary data.</text>
</comment>
<dbReference type="Gene3D" id="3.40.190.10">
    <property type="entry name" value="Periplasmic binding protein-like II"/>
    <property type="match status" value="2"/>
</dbReference>
<dbReference type="EMBL" id="DXBV01000048">
    <property type="protein sequence ID" value="HIZ30675.1"/>
    <property type="molecule type" value="Genomic_DNA"/>
</dbReference>
<gene>
    <name evidence="7" type="ORF">H9813_05510</name>
</gene>
<evidence type="ECO:0000256" key="5">
    <source>
        <dbReference type="SAM" id="SignalP"/>
    </source>
</evidence>
<organism evidence="7 8">
    <name type="scientific">Candidatus Allofournierella merdipullorum</name>
    <dbReference type="NCBI Taxonomy" id="2838595"/>
    <lineage>
        <taxon>Bacteria</taxon>
        <taxon>Bacillati</taxon>
        <taxon>Bacillota</taxon>
        <taxon>Clostridia</taxon>
        <taxon>Eubacteriales</taxon>
        <taxon>Oscillospiraceae</taxon>
        <taxon>Allofournierella</taxon>
    </lineage>
</organism>
<reference evidence="7" key="1">
    <citation type="journal article" date="2021" name="PeerJ">
        <title>Extensive microbial diversity within the chicken gut microbiome revealed by metagenomics and culture.</title>
        <authorList>
            <person name="Gilroy R."/>
            <person name="Ravi A."/>
            <person name="Getino M."/>
            <person name="Pursley I."/>
            <person name="Horton D.L."/>
            <person name="Alikhan N.F."/>
            <person name="Baker D."/>
            <person name="Gharbi K."/>
            <person name="Hall N."/>
            <person name="Watson M."/>
            <person name="Adriaenssens E.M."/>
            <person name="Foster-Nyarko E."/>
            <person name="Jarju S."/>
            <person name="Secka A."/>
            <person name="Antonio M."/>
            <person name="Oren A."/>
            <person name="Chaudhuri R.R."/>
            <person name="La Ragione R."/>
            <person name="Hildebrand F."/>
            <person name="Pallen M.J."/>
        </authorList>
    </citation>
    <scope>NUCLEOTIDE SEQUENCE</scope>
    <source>
        <strain evidence="7">ChiGjej4B4-18154</strain>
    </source>
</reference>
<feature type="chain" id="PRO_5038898408" evidence="5">
    <location>
        <begin position="19"/>
        <end position="357"/>
    </location>
</feature>
<evidence type="ECO:0000313" key="7">
    <source>
        <dbReference type="EMBL" id="HIZ30675.1"/>
    </source>
</evidence>
<comment type="similarity">
    <text evidence="2">Belongs to the bacterial solute-binding protein SsuA/TauA family.</text>
</comment>
<evidence type="ECO:0000313" key="8">
    <source>
        <dbReference type="Proteomes" id="UP000824035"/>
    </source>
</evidence>
<feature type="compositionally biased region" description="Low complexity" evidence="4">
    <location>
        <begin position="24"/>
        <end position="45"/>
    </location>
</feature>
<evidence type="ECO:0000256" key="2">
    <source>
        <dbReference type="ARBA" id="ARBA00010742"/>
    </source>
</evidence>
<dbReference type="PROSITE" id="PS51257">
    <property type="entry name" value="PROKAR_LIPOPROTEIN"/>
    <property type="match status" value="1"/>
</dbReference>